<sequence>MWLNLLKITVVIFAVLGAIEYKLRSQIDDVIEDCIADFRPDESPMEVKKLYSCKLTGMQYLIVVHKIRQKRRSCKYSCDFYTKQNPLFRFLTGKNLTQECETPWCDLVRNFFAF</sequence>
<evidence type="ECO:0000256" key="1">
    <source>
        <dbReference type="SAM" id="SignalP"/>
    </source>
</evidence>
<keyword evidence="1" id="KW-0732">Signal</keyword>
<accession>A0ABP1R625</accession>
<feature type="signal peptide" evidence="1">
    <location>
        <begin position="1"/>
        <end position="17"/>
    </location>
</feature>
<name>A0ABP1R625_9HEXA</name>
<evidence type="ECO:0000313" key="3">
    <source>
        <dbReference type="Proteomes" id="UP001642540"/>
    </source>
</evidence>
<dbReference type="EMBL" id="CAXLJM020000062">
    <property type="protein sequence ID" value="CAL8120365.1"/>
    <property type="molecule type" value="Genomic_DNA"/>
</dbReference>
<reference evidence="2 3" key="1">
    <citation type="submission" date="2024-08" db="EMBL/GenBank/DDBJ databases">
        <authorList>
            <person name="Cucini C."/>
            <person name="Frati F."/>
        </authorList>
    </citation>
    <scope>NUCLEOTIDE SEQUENCE [LARGE SCALE GENOMIC DNA]</scope>
</reference>
<proteinExistence type="predicted"/>
<evidence type="ECO:0000313" key="2">
    <source>
        <dbReference type="EMBL" id="CAL8120365.1"/>
    </source>
</evidence>
<comment type="caution">
    <text evidence="2">The sequence shown here is derived from an EMBL/GenBank/DDBJ whole genome shotgun (WGS) entry which is preliminary data.</text>
</comment>
<feature type="chain" id="PRO_5045040250" description="Secreted protein" evidence="1">
    <location>
        <begin position="18"/>
        <end position="114"/>
    </location>
</feature>
<evidence type="ECO:0008006" key="4">
    <source>
        <dbReference type="Google" id="ProtNLM"/>
    </source>
</evidence>
<keyword evidence="3" id="KW-1185">Reference proteome</keyword>
<gene>
    <name evidence="2" type="ORF">ODALV1_LOCUS18961</name>
</gene>
<protein>
    <recommendedName>
        <fullName evidence="4">Secreted protein</fullName>
    </recommendedName>
</protein>
<dbReference type="Proteomes" id="UP001642540">
    <property type="component" value="Unassembled WGS sequence"/>
</dbReference>
<organism evidence="2 3">
    <name type="scientific">Orchesella dallaii</name>
    <dbReference type="NCBI Taxonomy" id="48710"/>
    <lineage>
        <taxon>Eukaryota</taxon>
        <taxon>Metazoa</taxon>
        <taxon>Ecdysozoa</taxon>
        <taxon>Arthropoda</taxon>
        <taxon>Hexapoda</taxon>
        <taxon>Collembola</taxon>
        <taxon>Entomobryomorpha</taxon>
        <taxon>Entomobryoidea</taxon>
        <taxon>Orchesellidae</taxon>
        <taxon>Orchesellinae</taxon>
        <taxon>Orchesella</taxon>
    </lineage>
</organism>